<dbReference type="Proteomes" id="UP001597110">
    <property type="component" value="Unassembled WGS sequence"/>
</dbReference>
<comment type="caution">
    <text evidence="2">The sequence shown here is derived from an EMBL/GenBank/DDBJ whole genome shotgun (WGS) entry which is preliminary data.</text>
</comment>
<evidence type="ECO:0000313" key="2">
    <source>
        <dbReference type="EMBL" id="MFD0726877.1"/>
    </source>
</evidence>
<dbReference type="PROSITE" id="PS51257">
    <property type="entry name" value="PROKAR_LIPOPROTEIN"/>
    <property type="match status" value="1"/>
</dbReference>
<reference evidence="3" key="1">
    <citation type="journal article" date="2019" name="Int. J. Syst. Evol. Microbiol.">
        <title>The Global Catalogue of Microorganisms (GCM) 10K type strain sequencing project: providing services to taxonomists for standard genome sequencing and annotation.</title>
        <authorList>
            <consortium name="The Broad Institute Genomics Platform"/>
            <consortium name="The Broad Institute Genome Sequencing Center for Infectious Disease"/>
            <person name="Wu L."/>
            <person name="Ma J."/>
        </authorList>
    </citation>
    <scope>NUCLEOTIDE SEQUENCE [LARGE SCALE GENOMIC DNA]</scope>
    <source>
        <strain evidence="3">CCUG 55585</strain>
    </source>
</reference>
<gene>
    <name evidence="2" type="ORF">ACFQ0E_14870</name>
</gene>
<evidence type="ECO:0000313" key="3">
    <source>
        <dbReference type="Proteomes" id="UP001597110"/>
    </source>
</evidence>
<name>A0ABW2YES4_9GAMM</name>
<feature type="chain" id="PRO_5046439874" description="Lipoprotein" evidence="1">
    <location>
        <begin position="19"/>
        <end position="171"/>
    </location>
</feature>
<accession>A0ABW2YES4</accession>
<keyword evidence="1" id="KW-0732">Signal</keyword>
<sequence length="171" mass="18657">MRRIVIAFAACATLLSSACTPKIVKVDMDPGRLAAIGATDARLRCGYRLGDVVDMRPAGDRAGGLGFRMFAFEDAPAVVRSSLHNVGFSDAPDARAVEVRLMRLYMNQVNVTKIPVVVYEVQVDGLAPQLIRSQLPNMNWNGSEDEAYRGYGRALEGANRQLVEKLNLACN</sequence>
<proteinExistence type="predicted"/>
<organism evidence="2 3">
    <name type="scientific">Lysobacter brunescens</name>
    <dbReference type="NCBI Taxonomy" id="262323"/>
    <lineage>
        <taxon>Bacteria</taxon>
        <taxon>Pseudomonadati</taxon>
        <taxon>Pseudomonadota</taxon>
        <taxon>Gammaproteobacteria</taxon>
        <taxon>Lysobacterales</taxon>
        <taxon>Lysobacteraceae</taxon>
        <taxon>Lysobacter</taxon>
    </lineage>
</organism>
<evidence type="ECO:0000256" key="1">
    <source>
        <dbReference type="SAM" id="SignalP"/>
    </source>
</evidence>
<keyword evidence="3" id="KW-1185">Reference proteome</keyword>
<protein>
    <recommendedName>
        <fullName evidence="4">Lipoprotein</fullName>
    </recommendedName>
</protein>
<evidence type="ECO:0008006" key="4">
    <source>
        <dbReference type="Google" id="ProtNLM"/>
    </source>
</evidence>
<dbReference type="EMBL" id="JBHTIF010000003">
    <property type="protein sequence ID" value="MFD0726877.1"/>
    <property type="molecule type" value="Genomic_DNA"/>
</dbReference>
<feature type="signal peptide" evidence="1">
    <location>
        <begin position="1"/>
        <end position="18"/>
    </location>
</feature>